<dbReference type="GO" id="GO:0046656">
    <property type="term" value="P:folic acid biosynthetic process"/>
    <property type="evidence" value="ECO:0007669"/>
    <property type="project" value="InterPro"/>
</dbReference>
<feature type="binding site" evidence="2">
    <location>
        <position position="132"/>
    </location>
    <ligand>
        <name>substrate</name>
    </ligand>
</feature>
<reference evidence="5 6" key="1">
    <citation type="submission" date="2020-03" db="EMBL/GenBank/DDBJ databases">
        <title>Complete genome sequence of Orbus sp. IPMB12 (BCRC 80908).</title>
        <authorList>
            <person name="Lo W.-S."/>
            <person name="Chang T.-H."/>
            <person name="Kuo C.-H."/>
        </authorList>
    </citation>
    <scope>NUCLEOTIDE SEQUENCE [LARGE SCALE GENOMIC DNA]</scope>
    <source>
        <strain evidence="5 6">IPMB12</strain>
    </source>
</reference>
<dbReference type="Pfam" id="PF00293">
    <property type="entry name" value="NUDIX"/>
    <property type="match status" value="1"/>
</dbReference>
<keyword evidence="1 5" id="KW-0378">Hydrolase</keyword>
<sequence>MNYKKPESVLVVIFTQREQQVLMLQRLDDLSFWQSVTGSLEDGETPYQTAIREVKEETGIDITGQQLTLIDAKHVVEFEIFPQFLHRYAPGVTANKEHWFYLPLPEKCQITLTEHKACQWLNYKEAADLTKSWNNREAILQLSKNRLSEFVPKMSGFESI</sequence>
<dbReference type="PANTHER" id="PTHR21340:SF0">
    <property type="entry name" value="BIS(5'-NUCLEOSYL)-TETRAPHOSPHATASE [ASYMMETRICAL]"/>
    <property type="match status" value="1"/>
</dbReference>
<dbReference type="CDD" id="cd04664">
    <property type="entry name" value="NUDIX_DHNTPase_like"/>
    <property type="match status" value="1"/>
</dbReference>
<dbReference type="PANTHER" id="PTHR21340">
    <property type="entry name" value="DIADENOSINE 5,5-P1,P4-TETRAPHOSPHATE PYROPHOSPHOHYDROLASE MUTT"/>
    <property type="match status" value="1"/>
</dbReference>
<feature type="binding site" evidence="2">
    <location>
        <position position="37"/>
    </location>
    <ligand>
        <name>substrate</name>
    </ligand>
</feature>
<dbReference type="KEGG" id="orb:IPMB12_05975"/>
<dbReference type="FunCoup" id="A0A6G9IBR2">
    <property type="interactions" value="98"/>
</dbReference>
<dbReference type="PROSITE" id="PS00893">
    <property type="entry name" value="NUDIX_BOX"/>
    <property type="match status" value="1"/>
</dbReference>
<dbReference type="PROSITE" id="PS51462">
    <property type="entry name" value="NUDIX"/>
    <property type="match status" value="1"/>
</dbReference>
<accession>A0A6G9IBR2</accession>
<dbReference type="NCBIfam" id="NF006961">
    <property type="entry name" value="PRK09438.1"/>
    <property type="match status" value="1"/>
</dbReference>
<feature type="binding site" evidence="2">
    <location>
        <position position="26"/>
    </location>
    <ligand>
        <name>substrate</name>
    </ligand>
</feature>
<keyword evidence="3" id="KW-0460">Magnesium</keyword>
<dbReference type="GO" id="GO:0008828">
    <property type="term" value="F:dATP diphosphatase activity"/>
    <property type="evidence" value="ECO:0007669"/>
    <property type="project" value="InterPro"/>
</dbReference>
<name>A0A6G9IBR2_9GAMM</name>
<dbReference type="InterPro" id="IPR051325">
    <property type="entry name" value="Nudix_hydrolase_domain"/>
</dbReference>
<dbReference type="PRINTS" id="PR01404">
    <property type="entry name" value="NPPPHYDRLASE"/>
</dbReference>
<evidence type="ECO:0000313" key="5">
    <source>
        <dbReference type="EMBL" id="QIQ21272.1"/>
    </source>
</evidence>
<feature type="binding site" evidence="2">
    <location>
        <position position="4"/>
    </location>
    <ligand>
        <name>substrate</name>
    </ligand>
</feature>
<dbReference type="Proteomes" id="UP000501168">
    <property type="component" value="Chromosome"/>
</dbReference>
<evidence type="ECO:0000313" key="6">
    <source>
        <dbReference type="Proteomes" id="UP000501168"/>
    </source>
</evidence>
<dbReference type="EMBL" id="CP050253">
    <property type="protein sequence ID" value="QIQ21272.1"/>
    <property type="molecule type" value="Genomic_DNA"/>
</dbReference>
<feature type="binding site" evidence="3">
    <location>
        <position position="114"/>
    </location>
    <ligand>
        <name>Mg(2+)</name>
        <dbReference type="ChEBI" id="CHEBI:18420"/>
    </ligand>
</feature>
<evidence type="ECO:0000256" key="3">
    <source>
        <dbReference type="PIRSR" id="PIRSR603564-2"/>
    </source>
</evidence>
<evidence type="ECO:0000256" key="1">
    <source>
        <dbReference type="ARBA" id="ARBA00022801"/>
    </source>
</evidence>
<dbReference type="GO" id="GO:0006754">
    <property type="term" value="P:ATP biosynthetic process"/>
    <property type="evidence" value="ECO:0007669"/>
    <property type="project" value="TreeGrafter"/>
</dbReference>
<evidence type="ECO:0000259" key="4">
    <source>
        <dbReference type="PROSITE" id="PS51462"/>
    </source>
</evidence>
<dbReference type="GO" id="GO:0006167">
    <property type="term" value="P:AMP biosynthetic process"/>
    <property type="evidence" value="ECO:0007669"/>
    <property type="project" value="TreeGrafter"/>
</dbReference>
<dbReference type="GO" id="GO:0004081">
    <property type="term" value="F:bis(5'-nucleosyl)-tetraphosphatase (asymmetrical) activity"/>
    <property type="evidence" value="ECO:0007669"/>
    <property type="project" value="TreeGrafter"/>
</dbReference>
<dbReference type="InterPro" id="IPR003564">
    <property type="entry name" value="DHNTPase"/>
</dbReference>
<comment type="cofactor">
    <cofactor evidence="3">
        <name>Mg(2+)</name>
        <dbReference type="ChEBI" id="CHEBI:18420"/>
    </cofactor>
    <text evidence="3">Binds 1 Mg(2+) ion per subunit.</text>
</comment>
<dbReference type="AlphaFoldDB" id="A0A6G9IBR2"/>
<dbReference type="EC" id="3.6.1.67" evidence="5"/>
<dbReference type="Gene3D" id="3.90.79.10">
    <property type="entry name" value="Nucleoside Triphosphate Pyrophosphohydrolase"/>
    <property type="match status" value="1"/>
</dbReference>
<keyword evidence="6" id="KW-1185">Reference proteome</keyword>
<dbReference type="RefSeq" id="WP_166915918.1">
    <property type="nucleotide sequence ID" value="NZ_CP050253.1"/>
</dbReference>
<feature type="domain" description="Nudix hydrolase" evidence="4">
    <location>
        <begin position="4"/>
        <end position="143"/>
    </location>
</feature>
<gene>
    <name evidence="5" type="primary">nudB</name>
    <name evidence="5" type="ORF">IPMB12_05975</name>
</gene>
<dbReference type="GO" id="GO:0046872">
    <property type="term" value="F:metal ion binding"/>
    <property type="evidence" value="ECO:0007669"/>
    <property type="project" value="UniProtKB-KW"/>
</dbReference>
<dbReference type="InterPro" id="IPR000086">
    <property type="entry name" value="NUDIX_hydrolase_dom"/>
</dbReference>
<dbReference type="SUPFAM" id="SSF55811">
    <property type="entry name" value="Nudix"/>
    <property type="match status" value="1"/>
</dbReference>
<feature type="binding site" evidence="3">
    <location>
        <position position="57"/>
    </location>
    <ligand>
        <name>Mg(2+)</name>
        <dbReference type="ChEBI" id="CHEBI:18420"/>
    </ligand>
</feature>
<dbReference type="GO" id="GO:0019177">
    <property type="term" value="F:dihydroneopterin triphosphate pyrophosphohydrolase activity"/>
    <property type="evidence" value="ECO:0007669"/>
    <property type="project" value="UniProtKB-EC"/>
</dbReference>
<evidence type="ECO:0000256" key="2">
    <source>
        <dbReference type="PIRSR" id="PIRSR603564-1"/>
    </source>
</evidence>
<dbReference type="InterPro" id="IPR015797">
    <property type="entry name" value="NUDIX_hydrolase-like_dom_sf"/>
</dbReference>
<feature type="binding site" evidence="2">
    <location>
        <begin position="78"/>
        <end position="81"/>
    </location>
    <ligand>
        <name>substrate</name>
    </ligand>
</feature>
<keyword evidence="3" id="KW-0479">Metal-binding</keyword>
<organism evidence="5 6">
    <name type="scientific">Zophobihabitans entericus</name>
    <dbReference type="NCBI Taxonomy" id="1635327"/>
    <lineage>
        <taxon>Bacteria</taxon>
        <taxon>Pseudomonadati</taxon>
        <taxon>Pseudomonadota</taxon>
        <taxon>Gammaproteobacteria</taxon>
        <taxon>Orbales</taxon>
        <taxon>Orbaceae</taxon>
        <taxon>Zophobihabitans</taxon>
    </lineage>
</organism>
<proteinExistence type="predicted"/>
<protein>
    <submittedName>
        <fullName evidence="5">Dihydroneopterin triphosphate diphosphatase</fullName>
        <ecNumber evidence="5">3.6.1.67</ecNumber>
    </submittedName>
</protein>
<dbReference type="InParanoid" id="A0A6G9IBR2"/>
<dbReference type="InterPro" id="IPR020084">
    <property type="entry name" value="NUDIX_hydrolase_CS"/>
</dbReference>
<feature type="binding site" evidence="3">
    <location>
        <position position="53"/>
    </location>
    <ligand>
        <name>Mg(2+)</name>
        <dbReference type="ChEBI" id="CHEBI:18420"/>
    </ligand>
</feature>